<feature type="compositionally biased region" description="Basic and acidic residues" evidence="8">
    <location>
        <begin position="425"/>
        <end position="447"/>
    </location>
</feature>
<dbReference type="PANTHER" id="PTHR10221:SF22">
    <property type="entry name" value="TAF6-LIKE RNA POLYMERASE II P300_CBP-ASSOCIATED FACTOR-ASSOCIATED FACTOR 65 KDA SUBUNIT 6L"/>
    <property type="match status" value="1"/>
</dbReference>
<evidence type="ECO:0000259" key="9">
    <source>
        <dbReference type="SMART" id="SM00803"/>
    </source>
</evidence>
<dbReference type="CDD" id="cd08050">
    <property type="entry name" value="TAF6C"/>
    <property type="match status" value="1"/>
</dbReference>
<feature type="compositionally biased region" description="Low complexity" evidence="8">
    <location>
        <begin position="451"/>
        <end position="466"/>
    </location>
</feature>
<evidence type="ECO:0000256" key="2">
    <source>
        <dbReference type="ARBA" id="ARBA00007688"/>
    </source>
</evidence>
<dbReference type="PANTHER" id="PTHR10221">
    <property type="entry name" value="TRANSCRIPTION INITIATION FACTOR TFIID SUBUNIT 6"/>
    <property type="match status" value="1"/>
</dbReference>
<feature type="region of interest" description="Disordered" evidence="8">
    <location>
        <begin position="425"/>
        <end position="471"/>
    </location>
</feature>
<dbReference type="GO" id="GO:0051123">
    <property type="term" value="P:RNA polymerase II preinitiation complex assembly"/>
    <property type="evidence" value="ECO:0007669"/>
    <property type="project" value="TreeGrafter"/>
</dbReference>
<dbReference type="Gene3D" id="1.10.20.10">
    <property type="entry name" value="Histone, subunit A"/>
    <property type="match status" value="1"/>
</dbReference>
<comment type="similarity">
    <text evidence="2">Belongs to the TAF6 family.</text>
</comment>
<evidence type="ECO:0000313" key="10">
    <source>
        <dbReference type="EMBL" id="KAH3854523.1"/>
    </source>
</evidence>
<dbReference type="InterPro" id="IPR046344">
    <property type="entry name" value="TAF6_C_sf"/>
</dbReference>
<dbReference type="SUPFAM" id="SSF47113">
    <property type="entry name" value="Histone-fold"/>
    <property type="match status" value="1"/>
</dbReference>
<keyword evidence="7" id="KW-0539">Nucleus</keyword>
<dbReference type="Gene3D" id="1.25.40.770">
    <property type="entry name" value="TAF6, C-terminal HEAT repeat domain"/>
    <property type="match status" value="1"/>
</dbReference>
<evidence type="ECO:0000313" key="11">
    <source>
        <dbReference type="Proteomes" id="UP000828390"/>
    </source>
</evidence>
<organism evidence="10 11">
    <name type="scientific">Dreissena polymorpha</name>
    <name type="common">Zebra mussel</name>
    <name type="synonym">Mytilus polymorpha</name>
    <dbReference type="NCBI Taxonomy" id="45954"/>
    <lineage>
        <taxon>Eukaryota</taxon>
        <taxon>Metazoa</taxon>
        <taxon>Spiralia</taxon>
        <taxon>Lophotrochozoa</taxon>
        <taxon>Mollusca</taxon>
        <taxon>Bivalvia</taxon>
        <taxon>Autobranchia</taxon>
        <taxon>Heteroconchia</taxon>
        <taxon>Euheterodonta</taxon>
        <taxon>Imparidentia</taxon>
        <taxon>Neoheterodontei</taxon>
        <taxon>Myida</taxon>
        <taxon>Dreissenoidea</taxon>
        <taxon>Dreissenidae</taxon>
        <taxon>Dreissena</taxon>
    </lineage>
</organism>
<feature type="compositionally biased region" description="Polar residues" evidence="8">
    <location>
        <begin position="688"/>
        <end position="698"/>
    </location>
</feature>
<evidence type="ECO:0000256" key="8">
    <source>
        <dbReference type="SAM" id="MobiDB-lite"/>
    </source>
</evidence>
<protein>
    <recommendedName>
        <fullName evidence="4">Histone H4</fullName>
    </recommendedName>
</protein>
<dbReference type="InterPro" id="IPR037796">
    <property type="entry name" value="TAF6"/>
</dbReference>
<feature type="domain" description="TATA box binding protein associated factor (TAF) histone-like fold" evidence="9">
    <location>
        <begin position="42"/>
        <end position="106"/>
    </location>
</feature>
<dbReference type="Pfam" id="PF07571">
    <property type="entry name" value="TAF6_C"/>
    <property type="match status" value="1"/>
</dbReference>
<reference evidence="10" key="2">
    <citation type="submission" date="2020-11" db="EMBL/GenBank/DDBJ databases">
        <authorList>
            <person name="McCartney M.A."/>
            <person name="Auch B."/>
            <person name="Kono T."/>
            <person name="Mallez S."/>
            <person name="Becker A."/>
            <person name="Gohl D.M."/>
            <person name="Silverstein K.A.T."/>
            <person name="Koren S."/>
            <person name="Bechman K.B."/>
            <person name="Herman A."/>
            <person name="Abrahante J.E."/>
            <person name="Garbe J."/>
        </authorList>
    </citation>
    <scope>NUCLEOTIDE SEQUENCE</scope>
    <source>
        <strain evidence="10">Duluth1</strain>
        <tissue evidence="10">Whole animal</tissue>
    </source>
</reference>
<evidence type="ECO:0000256" key="3">
    <source>
        <dbReference type="ARBA" id="ARBA00011538"/>
    </source>
</evidence>
<dbReference type="GO" id="GO:0000124">
    <property type="term" value="C:SAGA complex"/>
    <property type="evidence" value="ECO:0007669"/>
    <property type="project" value="InterPro"/>
</dbReference>
<proteinExistence type="inferred from homology"/>
<evidence type="ECO:0000256" key="5">
    <source>
        <dbReference type="ARBA" id="ARBA00023015"/>
    </source>
</evidence>
<comment type="subcellular location">
    <subcellularLocation>
        <location evidence="1">Nucleus</location>
    </subcellularLocation>
</comment>
<keyword evidence="5" id="KW-0805">Transcription regulation</keyword>
<comment type="subunit">
    <text evidence="3">The nucleosome is a histone octamer containing two molecules each of H2A, H2B, H3 and H4 assembled in one H3-H4 heterotetramer and two H2A-H2B heterodimers. The octamer wraps approximately 147 bp of DNA.</text>
</comment>
<dbReference type="GO" id="GO:0003713">
    <property type="term" value="F:transcription coactivator activity"/>
    <property type="evidence" value="ECO:0007669"/>
    <property type="project" value="TreeGrafter"/>
</dbReference>
<dbReference type="Proteomes" id="UP000828390">
    <property type="component" value="Unassembled WGS sequence"/>
</dbReference>
<feature type="region of interest" description="Disordered" evidence="8">
    <location>
        <begin position="663"/>
        <end position="712"/>
    </location>
</feature>
<evidence type="ECO:0000256" key="4">
    <source>
        <dbReference type="ARBA" id="ARBA00020836"/>
    </source>
</evidence>
<dbReference type="GO" id="GO:0016251">
    <property type="term" value="F:RNA polymerase II general transcription initiation factor activity"/>
    <property type="evidence" value="ECO:0007669"/>
    <property type="project" value="InterPro"/>
</dbReference>
<keyword evidence="11" id="KW-1185">Reference proteome</keyword>
<name>A0A9D4LB11_DREPO</name>
<dbReference type="InterPro" id="IPR009072">
    <property type="entry name" value="Histone-fold"/>
</dbReference>
<accession>A0A9D4LB11</accession>
<dbReference type="SUPFAM" id="SSF48371">
    <property type="entry name" value="ARM repeat"/>
    <property type="match status" value="1"/>
</dbReference>
<dbReference type="AlphaFoldDB" id="A0A9D4LB11"/>
<evidence type="ECO:0000256" key="6">
    <source>
        <dbReference type="ARBA" id="ARBA00023163"/>
    </source>
</evidence>
<dbReference type="InterPro" id="IPR004823">
    <property type="entry name" value="TAF_TATA-bd_Histone-like_dom"/>
</dbReference>
<sequence>MRTKDAELTGVFECTYLKIETTPQALNMSEEKRIISDEKRYAIISRESVKLMADCGGHEDISEMVAGIIGEDVSYRLREIAQKGAQFMRHARRKRMTTEDFNKACRFSNIQPLHGYSSTDSHEGFHSVKLEQEEMIHFVSDSLVSLARESAIDVGVKHTGQTTIKAHWLAVEGIQKTSQNPQGTPGNKFDAGGVLMRYFEWITQAVLGNDMEMMKTALSDLRTNHNISPLLPHFVSFISNGVKSVVQDLLQLTRLLYLAHSLVCNNSLFLEAQPLLPMLVQSVQHCLVDPLTSCVHSDNHWSVRDYAARLLGKIVSLWGSPVNQLLRHTERSLQDVVCDLTRPFPCHYGAAMGLLFLGSQSIQRVLLPHLSVYMPHLLVAMEFQGSEFVQIQTTAFKVHGAILLCVECILRKYIREFCKENIKEDSKTSEGDRTLPEGEGVESKPFKQEPSSTSSSHSSSSSSSSSPAESPFHKNPVAFYTELEQYFGDTLAMRLPEILELKTHVFKRQERPLEVCISDPTAHKSGEELLEELVAEVKQEEKIKREKSLNIKTESETNAERRSAHRHQLKNPHFRRMQDTVHGTNNLAGAFLESTDVAGPNVQSLSAVTGPDVQSLSAVTGPNVQSLSAVPGQGIKLMFTKKSFLTQGSPLADILEHDFTELKDKGTSSKQKRKQSSMSPVPAGGFTQGSSGLMNSGDGNLWFVPKQRKKDT</sequence>
<dbReference type="InterPro" id="IPR016024">
    <property type="entry name" value="ARM-type_fold"/>
</dbReference>
<dbReference type="EMBL" id="JAIWYP010000003">
    <property type="protein sequence ID" value="KAH3854523.1"/>
    <property type="molecule type" value="Genomic_DNA"/>
</dbReference>
<evidence type="ECO:0000256" key="1">
    <source>
        <dbReference type="ARBA" id="ARBA00004123"/>
    </source>
</evidence>
<dbReference type="GO" id="GO:0046695">
    <property type="term" value="C:SLIK (SAGA-like) complex"/>
    <property type="evidence" value="ECO:0007669"/>
    <property type="project" value="InterPro"/>
</dbReference>
<dbReference type="GO" id="GO:0005669">
    <property type="term" value="C:transcription factor TFIID complex"/>
    <property type="evidence" value="ECO:0007669"/>
    <property type="project" value="InterPro"/>
</dbReference>
<keyword evidence="6" id="KW-0804">Transcription</keyword>
<evidence type="ECO:0000256" key="7">
    <source>
        <dbReference type="ARBA" id="ARBA00023242"/>
    </source>
</evidence>
<dbReference type="GO" id="GO:0046982">
    <property type="term" value="F:protein heterodimerization activity"/>
    <property type="evidence" value="ECO:0007669"/>
    <property type="project" value="InterPro"/>
</dbReference>
<dbReference type="InterPro" id="IPR011442">
    <property type="entry name" value="TAF6_C"/>
</dbReference>
<comment type="caution">
    <text evidence="10">The sequence shown here is derived from an EMBL/GenBank/DDBJ whole genome shotgun (WGS) entry which is preliminary data.</text>
</comment>
<dbReference type="SMART" id="SM00803">
    <property type="entry name" value="TAF"/>
    <property type="match status" value="1"/>
</dbReference>
<dbReference type="Pfam" id="PF02969">
    <property type="entry name" value="TAF"/>
    <property type="match status" value="1"/>
</dbReference>
<dbReference type="CDD" id="cd22932">
    <property type="entry name" value="HFD_TAF6L"/>
    <property type="match status" value="1"/>
</dbReference>
<gene>
    <name evidence="10" type="ORF">DPMN_097066</name>
</gene>
<reference evidence="10" key="1">
    <citation type="journal article" date="2019" name="bioRxiv">
        <title>The Genome of the Zebra Mussel, Dreissena polymorpha: A Resource for Invasive Species Research.</title>
        <authorList>
            <person name="McCartney M.A."/>
            <person name="Auch B."/>
            <person name="Kono T."/>
            <person name="Mallez S."/>
            <person name="Zhang Y."/>
            <person name="Obille A."/>
            <person name="Becker A."/>
            <person name="Abrahante J.E."/>
            <person name="Garbe J."/>
            <person name="Badalamenti J.P."/>
            <person name="Herman A."/>
            <person name="Mangelson H."/>
            <person name="Liachko I."/>
            <person name="Sullivan S."/>
            <person name="Sone E.D."/>
            <person name="Koren S."/>
            <person name="Silverstein K.A.T."/>
            <person name="Beckman K.B."/>
            <person name="Gohl D.M."/>
        </authorList>
    </citation>
    <scope>NUCLEOTIDE SEQUENCE</scope>
    <source>
        <strain evidence="10">Duluth1</strain>
        <tissue evidence="10">Whole animal</tissue>
    </source>
</reference>